<name>A0A381PY02_9ZZZZ</name>
<gene>
    <name evidence="1" type="ORF">METZ01_LOCUS24780</name>
</gene>
<protein>
    <submittedName>
        <fullName evidence="1">Uncharacterized protein</fullName>
    </submittedName>
</protein>
<proteinExistence type="predicted"/>
<evidence type="ECO:0000313" key="1">
    <source>
        <dbReference type="EMBL" id="SUZ71926.1"/>
    </source>
</evidence>
<sequence length="154" mass="17725">MDNKTIILSIESLENQTKLSISGDQIYFDTFSENKNIILIENNEVRTYDFNNQLIIIESADETLLDVFNKGELSRYNMTEINDEESISLATYKLGSKLLLIGFDNISKQIVSLQIQDEGVSLFETEIVDIIDFDVPLISNNFDSWEVLDWRDVN</sequence>
<accession>A0A381PY02</accession>
<reference evidence="1" key="1">
    <citation type="submission" date="2018-05" db="EMBL/GenBank/DDBJ databases">
        <authorList>
            <person name="Lanie J.A."/>
            <person name="Ng W.-L."/>
            <person name="Kazmierczak K.M."/>
            <person name="Andrzejewski T.M."/>
            <person name="Davidsen T.M."/>
            <person name="Wayne K.J."/>
            <person name="Tettelin H."/>
            <person name="Glass J.I."/>
            <person name="Rusch D."/>
            <person name="Podicherti R."/>
            <person name="Tsui H.-C.T."/>
            <person name="Winkler M.E."/>
        </authorList>
    </citation>
    <scope>NUCLEOTIDE SEQUENCE</scope>
</reference>
<dbReference type="EMBL" id="UINC01001138">
    <property type="protein sequence ID" value="SUZ71926.1"/>
    <property type="molecule type" value="Genomic_DNA"/>
</dbReference>
<organism evidence="1">
    <name type="scientific">marine metagenome</name>
    <dbReference type="NCBI Taxonomy" id="408172"/>
    <lineage>
        <taxon>unclassified sequences</taxon>
        <taxon>metagenomes</taxon>
        <taxon>ecological metagenomes</taxon>
    </lineage>
</organism>
<dbReference type="AlphaFoldDB" id="A0A381PY02"/>